<dbReference type="EC" id="2.7.7.60" evidence="7"/>
<dbReference type="InterPro" id="IPR050088">
    <property type="entry name" value="IspD/TarI_cytidylyltransf_bact"/>
</dbReference>
<comment type="catalytic activity">
    <reaction evidence="1 7">
        <text>2-C-methyl-D-erythritol 4-phosphate + CTP + H(+) = 4-CDP-2-C-methyl-D-erythritol + diphosphate</text>
        <dbReference type="Rhea" id="RHEA:13429"/>
        <dbReference type="ChEBI" id="CHEBI:15378"/>
        <dbReference type="ChEBI" id="CHEBI:33019"/>
        <dbReference type="ChEBI" id="CHEBI:37563"/>
        <dbReference type="ChEBI" id="CHEBI:57823"/>
        <dbReference type="ChEBI" id="CHEBI:58262"/>
        <dbReference type="EC" id="2.7.7.60"/>
    </reaction>
</comment>
<dbReference type="InterPro" id="IPR001228">
    <property type="entry name" value="IspD"/>
</dbReference>
<dbReference type="PANTHER" id="PTHR32125:SF4">
    <property type="entry name" value="2-C-METHYL-D-ERYTHRITOL 4-PHOSPHATE CYTIDYLYLTRANSFERASE, CHLOROPLASTIC"/>
    <property type="match status" value="1"/>
</dbReference>
<dbReference type="Gene3D" id="3.90.550.10">
    <property type="entry name" value="Spore Coat Polysaccharide Biosynthesis Protein SpsA, Chain A"/>
    <property type="match status" value="1"/>
</dbReference>
<dbReference type="FunFam" id="3.90.550.10:FF:000003">
    <property type="entry name" value="2-C-methyl-D-erythritol 4-phosphate cytidylyltransferase"/>
    <property type="match status" value="1"/>
</dbReference>
<evidence type="ECO:0000313" key="8">
    <source>
        <dbReference type="EMBL" id="ROR21894.1"/>
    </source>
</evidence>
<feature type="site" description="Positions MEP for the nucleophilic attack" evidence="7">
    <location>
        <position position="214"/>
    </location>
</feature>
<keyword evidence="6 7" id="KW-0414">Isoprene biosynthesis</keyword>
<dbReference type="AlphaFoldDB" id="A0A3N1X539"/>
<dbReference type="UniPathway" id="UPA00056">
    <property type="reaction ID" value="UER00093"/>
</dbReference>
<dbReference type="RefSeq" id="WP_123610956.1">
    <property type="nucleotide sequence ID" value="NZ_RJVG01000019.1"/>
</dbReference>
<dbReference type="PROSITE" id="PS01295">
    <property type="entry name" value="ISPD"/>
    <property type="match status" value="1"/>
</dbReference>
<evidence type="ECO:0000256" key="6">
    <source>
        <dbReference type="ARBA" id="ARBA00023229"/>
    </source>
</evidence>
<sequence>MGKDKITAVVLAAGQGKRMNSKIAKQYLMLKDKPVLYYSLRTFEDSIVDDIILVVGSGEIEYVRKHVIEAYQFKKVNHIIEGGKERYNSVYNALVSISNTNYVLIHDGARPFVTNEIVDRIIKNVIDTKACIAGMPVKDTIKISDKDGFVSDTPSRENVWMIQTPQAFEYELIKKAYDIIMKEENIHVTDDAMVLEYTLGNPIKLIEGSYQNIKITTPEDIKIGEMLLSDQG</sequence>
<feature type="site" description="Positions MEP for the nucleophilic attack" evidence="7">
    <location>
        <position position="156"/>
    </location>
</feature>
<evidence type="ECO:0000256" key="1">
    <source>
        <dbReference type="ARBA" id="ARBA00001282"/>
    </source>
</evidence>
<evidence type="ECO:0000256" key="3">
    <source>
        <dbReference type="ARBA" id="ARBA00009789"/>
    </source>
</evidence>
<evidence type="ECO:0000256" key="7">
    <source>
        <dbReference type="HAMAP-Rule" id="MF_00108"/>
    </source>
</evidence>
<dbReference type="GO" id="GO:0019288">
    <property type="term" value="P:isopentenyl diphosphate biosynthetic process, methylerythritol 4-phosphate pathway"/>
    <property type="evidence" value="ECO:0007669"/>
    <property type="project" value="UniProtKB-UniRule"/>
</dbReference>
<evidence type="ECO:0000256" key="5">
    <source>
        <dbReference type="ARBA" id="ARBA00022695"/>
    </source>
</evidence>
<evidence type="ECO:0000256" key="2">
    <source>
        <dbReference type="ARBA" id="ARBA00004787"/>
    </source>
</evidence>
<evidence type="ECO:0000313" key="9">
    <source>
        <dbReference type="Proteomes" id="UP000273083"/>
    </source>
</evidence>
<dbReference type="InterPro" id="IPR034683">
    <property type="entry name" value="IspD/TarI"/>
</dbReference>
<dbReference type="InterPro" id="IPR029044">
    <property type="entry name" value="Nucleotide-diphossugar_trans"/>
</dbReference>
<comment type="caution">
    <text evidence="8">The sequence shown here is derived from an EMBL/GenBank/DDBJ whole genome shotgun (WGS) entry which is preliminary data.</text>
</comment>
<keyword evidence="4 7" id="KW-0808">Transferase</keyword>
<reference evidence="8 9" key="1">
    <citation type="submission" date="2018-11" db="EMBL/GenBank/DDBJ databases">
        <title>Genomic Encyclopedia of Type Strains, Phase IV (KMG-IV): sequencing the most valuable type-strain genomes for metagenomic binning, comparative biology and taxonomic classification.</title>
        <authorList>
            <person name="Goeker M."/>
        </authorList>
    </citation>
    <scope>NUCLEOTIDE SEQUENCE [LARGE SCALE GENOMIC DNA]</scope>
    <source>
        <strain evidence="8 9">DSM 26537</strain>
    </source>
</reference>
<dbReference type="PANTHER" id="PTHR32125">
    <property type="entry name" value="2-C-METHYL-D-ERYTHRITOL 4-PHOSPHATE CYTIDYLYLTRANSFERASE, CHLOROPLASTIC"/>
    <property type="match status" value="1"/>
</dbReference>
<dbReference type="NCBIfam" id="TIGR00453">
    <property type="entry name" value="ispD"/>
    <property type="match status" value="1"/>
</dbReference>
<evidence type="ECO:0000256" key="4">
    <source>
        <dbReference type="ARBA" id="ARBA00022679"/>
    </source>
</evidence>
<feature type="site" description="Transition state stabilizer" evidence="7">
    <location>
        <position position="18"/>
    </location>
</feature>
<dbReference type="HAMAP" id="MF_00108">
    <property type="entry name" value="IspD"/>
    <property type="match status" value="1"/>
</dbReference>
<gene>
    <name evidence="7" type="primary">ispD</name>
    <name evidence="8" type="ORF">EDD66_1193</name>
</gene>
<dbReference type="Proteomes" id="UP000273083">
    <property type="component" value="Unassembled WGS sequence"/>
</dbReference>
<comment type="similarity">
    <text evidence="3 7">Belongs to the IspD/TarI cytidylyltransferase family. IspD subfamily.</text>
</comment>
<comment type="function">
    <text evidence="7">Catalyzes the formation of 4-diphosphocytidyl-2-C-methyl-D-erythritol from CTP and 2-C-methyl-D-erythritol 4-phosphate (MEP).</text>
</comment>
<dbReference type="OrthoDB" id="9806837at2"/>
<keyword evidence="5 7" id="KW-0548">Nucleotidyltransferase</keyword>
<dbReference type="GO" id="GO:0050518">
    <property type="term" value="F:2-C-methyl-D-erythritol 4-phosphate cytidylyltransferase activity"/>
    <property type="evidence" value="ECO:0007669"/>
    <property type="project" value="UniProtKB-UniRule"/>
</dbReference>
<dbReference type="InterPro" id="IPR018294">
    <property type="entry name" value="ISPD_synthase_CS"/>
</dbReference>
<feature type="site" description="Transition state stabilizer" evidence="7">
    <location>
        <position position="25"/>
    </location>
</feature>
<comment type="pathway">
    <text evidence="2 7">Isoprenoid biosynthesis; isopentenyl diphosphate biosynthesis via DXP pathway; isopentenyl diphosphate from 1-deoxy-D-xylulose 5-phosphate: step 2/6.</text>
</comment>
<keyword evidence="9" id="KW-1185">Reference proteome</keyword>
<dbReference type="EMBL" id="RJVG01000019">
    <property type="protein sequence ID" value="ROR21894.1"/>
    <property type="molecule type" value="Genomic_DNA"/>
</dbReference>
<protein>
    <recommendedName>
        <fullName evidence="7">2-C-methyl-D-erythritol 4-phosphate cytidylyltransferase</fullName>
        <ecNumber evidence="7">2.7.7.60</ecNumber>
    </recommendedName>
    <alternativeName>
        <fullName evidence="7">4-diphosphocytidyl-2C-methyl-D-erythritol synthase</fullName>
    </alternativeName>
    <alternativeName>
        <fullName evidence="7">MEP cytidylyltransferase</fullName>
        <shortName evidence="7">MCT</shortName>
    </alternativeName>
</protein>
<proteinExistence type="inferred from homology"/>
<name>A0A3N1X539_9FIRM</name>
<dbReference type="SUPFAM" id="SSF53448">
    <property type="entry name" value="Nucleotide-diphospho-sugar transferases"/>
    <property type="match status" value="1"/>
</dbReference>
<accession>A0A3N1X539</accession>
<organism evidence="8 9">
    <name type="scientific">Mobilisporobacter senegalensis</name>
    <dbReference type="NCBI Taxonomy" id="1329262"/>
    <lineage>
        <taxon>Bacteria</taxon>
        <taxon>Bacillati</taxon>
        <taxon>Bacillota</taxon>
        <taxon>Clostridia</taxon>
        <taxon>Lachnospirales</taxon>
        <taxon>Lachnospiraceae</taxon>
        <taxon>Mobilisporobacter</taxon>
    </lineage>
</organism>
<dbReference type="CDD" id="cd02516">
    <property type="entry name" value="CDP-ME_synthetase"/>
    <property type="match status" value="1"/>
</dbReference>
<dbReference type="Pfam" id="PF01128">
    <property type="entry name" value="IspD"/>
    <property type="match status" value="1"/>
</dbReference>